<dbReference type="Proteomes" id="UP000077868">
    <property type="component" value="Chromosome"/>
</dbReference>
<dbReference type="STRING" id="1300347.I601_3192"/>
<dbReference type="AlphaFoldDB" id="A0A1A9GMT2"/>
<dbReference type="PATRIC" id="fig|1300347.3.peg.3194"/>
<evidence type="ECO:0000313" key="2">
    <source>
        <dbReference type="Proteomes" id="UP000077868"/>
    </source>
</evidence>
<dbReference type="OrthoDB" id="3211725at2"/>
<evidence type="ECO:0000313" key="1">
    <source>
        <dbReference type="EMBL" id="ANH39599.1"/>
    </source>
</evidence>
<dbReference type="RefSeq" id="WP_068111774.1">
    <property type="nucleotide sequence ID" value="NZ_CP015079.1"/>
</dbReference>
<reference evidence="1 2" key="1">
    <citation type="submission" date="2016-03" db="EMBL/GenBank/DDBJ databases">
        <title>Complete genome sequence of a soil Actinobacterium, Nocardioides dokdonensis FR1436.</title>
        <authorList>
            <person name="Kwon S.-K."/>
            <person name="Kim K."/>
            <person name="Kim J.F."/>
        </authorList>
    </citation>
    <scope>NUCLEOTIDE SEQUENCE [LARGE SCALE GENOMIC DNA]</scope>
    <source>
        <strain evidence="1 2">FR1436</strain>
    </source>
</reference>
<protein>
    <submittedName>
        <fullName evidence="1">Uncharacterized protein</fullName>
    </submittedName>
</protein>
<dbReference type="KEGG" id="ndk:I601_3192"/>
<proteinExistence type="predicted"/>
<sequence length="248" mass="25702">MNAPLVPLSDSFPATRLALHRVAAYIVSPARRHAMGRMGLRAAPGGLVTPTFAGPEGMTTVGVAGVDLVVHSDAGHRHQRLSTLAAAGSFVGIAPDVAWASNLDIPAPGPLDADLGIDADDAAALAAWFGFGWGILDALSSDGDSAHASEPQLWPEHFDPAIEIGDPAGTTRASFGFSPGDVAADATAGPEPLPYLYVAPWYPDAKRSSDFWSAGRMAVLRYSDLVTEADPRAAAHAFLLEGRSLLAG</sequence>
<gene>
    <name evidence="1" type="ORF">I601_3192</name>
</gene>
<dbReference type="EMBL" id="CP015079">
    <property type="protein sequence ID" value="ANH39599.1"/>
    <property type="molecule type" value="Genomic_DNA"/>
</dbReference>
<organism evidence="1 2">
    <name type="scientific">Nocardioides dokdonensis FR1436</name>
    <dbReference type="NCBI Taxonomy" id="1300347"/>
    <lineage>
        <taxon>Bacteria</taxon>
        <taxon>Bacillati</taxon>
        <taxon>Actinomycetota</taxon>
        <taxon>Actinomycetes</taxon>
        <taxon>Propionibacteriales</taxon>
        <taxon>Nocardioidaceae</taxon>
        <taxon>Nocardioides</taxon>
    </lineage>
</organism>
<name>A0A1A9GMT2_9ACTN</name>
<accession>A0A1A9GMT2</accession>
<keyword evidence="2" id="KW-1185">Reference proteome</keyword>